<keyword evidence="2 3" id="KW-0802">TPR repeat</keyword>
<dbReference type="Proteomes" id="UP000664859">
    <property type="component" value="Unassembled WGS sequence"/>
</dbReference>
<dbReference type="SUPFAM" id="SSF48452">
    <property type="entry name" value="TPR-like"/>
    <property type="match status" value="1"/>
</dbReference>
<dbReference type="SMART" id="SM00028">
    <property type="entry name" value="TPR"/>
    <property type="match status" value="2"/>
</dbReference>
<dbReference type="GO" id="GO:0060090">
    <property type="term" value="F:molecular adaptor activity"/>
    <property type="evidence" value="ECO:0007669"/>
    <property type="project" value="TreeGrafter"/>
</dbReference>
<gene>
    <name evidence="4" type="ORF">JKP88DRAFT_346828</name>
</gene>
<evidence type="ECO:0000256" key="1">
    <source>
        <dbReference type="ARBA" id="ARBA00022737"/>
    </source>
</evidence>
<dbReference type="OrthoDB" id="2942533at2759"/>
<dbReference type="AlphaFoldDB" id="A0A835YSK6"/>
<comment type="caution">
    <text evidence="4">The sequence shown here is derived from an EMBL/GenBank/DDBJ whole genome shotgun (WGS) entry which is preliminary data.</text>
</comment>
<keyword evidence="1" id="KW-0677">Repeat</keyword>
<dbReference type="Gene3D" id="1.25.40.10">
    <property type="entry name" value="Tetratricopeptide repeat domain"/>
    <property type="match status" value="1"/>
</dbReference>
<evidence type="ECO:0000256" key="3">
    <source>
        <dbReference type="PROSITE-ProRule" id="PRU00339"/>
    </source>
</evidence>
<name>A0A835YSK6_9STRA</name>
<dbReference type="PANTHER" id="PTHR45831:SF2">
    <property type="entry name" value="LD24721P"/>
    <property type="match status" value="1"/>
</dbReference>
<dbReference type="GO" id="GO:0016020">
    <property type="term" value="C:membrane"/>
    <property type="evidence" value="ECO:0007669"/>
    <property type="project" value="TreeGrafter"/>
</dbReference>
<reference evidence="4" key="1">
    <citation type="submission" date="2021-02" db="EMBL/GenBank/DDBJ databases">
        <title>First Annotated Genome of the Yellow-green Alga Tribonema minus.</title>
        <authorList>
            <person name="Mahan K.M."/>
        </authorList>
    </citation>
    <scope>NUCLEOTIDE SEQUENCE</scope>
    <source>
        <strain evidence="4">UTEX B ZZ1240</strain>
    </source>
</reference>
<organism evidence="4 5">
    <name type="scientific">Tribonema minus</name>
    <dbReference type="NCBI Taxonomy" id="303371"/>
    <lineage>
        <taxon>Eukaryota</taxon>
        <taxon>Sar</taxon>
        <taxon>Stramenopiles</taxon>
        <taxon>Ochrophyta</taxon>
        <taxon>PX clade</taxon>
        <taxon>Xanthophyceae</taxon>
        <taxon>Tribonematales</taxon>
        <taxon>Tribonemataceae</taxon>
        <taxon>Tribonema</taxon>
    </lineage>
</organism>
<dbReference type="PROSITE" id="PS50005">
    <property type="entry name" value="TPR"/>
    <property type="match status" value="1"/>
</dbReference>
<keyword evidence="5" id="KW-1185">Reference proteome</keyword>
<dbReference type="InterPro" id="IPR019734">
    <property type="entry name" value="TPR_rpt"/>
</dbReference>
<sequence length="169" mass="18244">MDGDSDSVQLKVIASLTHLKSEGNELFQVGQYEQAVARYTEAVKLLPDLDDGAVADSGLRTVAAVILCNRAAALLSLRKWVAALASAQAAEAWDPTNWKAPWRQGLALMGQQPRIERSEMAIACFQRALASGSMPQQQRADAQRALSAAQARLRDGRDAVPLPENCVLC</sequence>
<evidence type="ECO:0000313" key="5">
    <source>
        <dbReference type="Proteomes" id="UP000664859"/>
    </source>
</evidence>
<accession>A0A835YSK6</accession>
<dbReference type="PANTHER" id="PTHR45831">
    <property type="entry name" value="LD24721P"/>
    <property type="match status" value="1"/>
</dbReference>
<dbReference type="InterPro" id="IPR011990">
    <property type="entry name" value="TPR-like_helical_dom_sf"/>
</dbReference>
<dbReference type="InterPro" id="IPR047150">
    <property type="entry name" value="SGT"/>
</dbReference>
<dbReference type="GO" id="GO:0006620">
    <property type="term" value="P:post-translational protein targeting to endoplasmic reticulum membrane"/>
    <property type="evidence" value="ECO:0007669"/>
    <property type="project" value="TreeGrafter"/>
</dbReference>
<dbReference type="EMBL" id="JAFCMP010000445">
    <property type="protein sequence ID" value="KAG5179878.1"/>
    <property type="molecule type" value="Genomic_DNA"/>
</dbReference>
<protein>
    <submittedName>
        <fullName evidence="4">Uncharacterized protein</fullName>
    </submittedName>
</protein>
<dbReference type="GO" id="GO:0072380">
    <property type="term" value="C:TRC complex"/>
    <property type="evidence" value="ECO:0007669"/>
    <property type="project" value="TreeGrafter"/>
</dbReference>
<evidence type="ECO:0000313" key="4">
    <source>
        <dbReference type="EMBL" id="KAG5179878.1"/>
    </source>
</evidence>
<proteinExistence type="predicted"/>
<feature type="repeat" description="TPR" evidence="3">
    <location>
        <begin position="16"/>
        <end position="49"/>
    </location>
</feature>
<evidence type="ECO:0000256" key="2">
    <source>
        <dbReference type="ARBA" id="ARBA00022803"/>
    </source>
</evidence>